<protein>
    <submittedName>
        <fullName evidence="5">Uncharacterized protein</fullName>
    </submittedName>
</protein>
<dbReference type="Gramene" id="KVI02864">
    <property type="protein sequence ID" value="KVI02864"/>
    <property type="gene ID" value="Ccrd_018870"/>
</dbReference>
<evidence type="ECO:0000313" key="6">
    <source>
        <dbReference type="Proteomes" id="UP000243975"/>
    </source>
</evidence>
<sequence length="526" mass="58462">MSREENHQIQGGAADVTGGEETAGFQFPNLDHHHHHQSGFRFADFVAASGSVGEFDTDEWMESLIDSTTESSTWQPSSDFTLYAADPFSDCPSRLACPTDLKNGNSTWAPPPAVLTSDHLIPPEEKELKPPKLEKAPPPSSKQDVASTSSPERILTKPLLKTLTDCARIADTDPGKAIKPLIRLRDSVSADHGDPTERVAFYFAEALHSRVTQKPRTTADMASPEEFTLTYKALNDACPYSKFAHLTANQAILEATEKAERIHIVDFGIVQGVQWAALLQALATRPAGKPTHIRISGIPALILGDSPASELLATGNRLREFAKVLDLNFEFEPILTPIEELNVSSFWVDPDEFLAVNFMLQLYNLLDENSGAVEKALKLAKSLNPSIVTLGEYEASLNRVGFLQRFNNALNYYSAVFDSLEPNMTRDSPDRLQVERSLFGRRIAAAVGPEEEGNKRERMEDKEQWRMTMENSGFETVNFSNYAVSQAKILLWSYNYSDMYNLIDSDPGFLSLAWNDVPLLTVSSWR</sequence>
<evidence type="ECO:0000256" key="4">
    <source>
        <dbReference type="SAM" id="MobiDB-lite"/>
    </source>
</evidence>
<dbReference type="PROSITE" id="PS50985">
    <property type="entry name" value="GRAS"/>
    <property type="match status" value="1"/>
</dbReference>
<dbReference type="PANTHER" id="PTHR31636">
    <property type="entry name" value="OSJNBA0084A10.13 PROTEIN-RELATED"/>
    <property type="match status" value="1"/>
</dbReference>
<feature type="short sequence motif" description="LXXLL motif" evidence="3">
    <location>
        <begin position="362"/>
        <end position="366"/>
    </location>
</feature>
<feature type="short sequence motif" description="VHIID" evidence="3">
    <location>
        <begin position="262"/>
        <end position="266"/>
    </location>
</feature>
<evidence type="ECO:0000313" key="5">
    <source>
        <dbReference type="EMBL" id="KVI02864.1"/>
    </source>
</evidence>
<dbReference type="Proteomes" id="UP000243975">
    <property type="component" value="Unassembled WGS sequence"/>
</dbReference>
<evidence type="ECO:0000256" key="1">
    <source>
        <dbReference type="ARBA" id="ARBA00023015"/>
    </source>
</evidence>
<keyword evidence="6" id="KW-1185">Reference proteome</keyword>
<keyword evidence="1" id="KW-0805">Transcription regulation</keyword>
<dbReference type="STRING" id="59895.A0A103Y5F1"/>
<feature type="compositionally biased region" description="Basic and acidic residues" evidence="4">
    <location>
        <begin position="124"/>
        <end position="135"/>
    </location>
</feature>
<feature type="region of interest" description="Leucine repeat II (LRII)" evidence="3">
    <location>
        <begin position="313"/>
        <end position="345"/>
    </location>
</feature>
<comment type="caution">
    <text evidence="3">Lacks conserved residue(s) required for the propagation of feature annotation.</text>
</comment>
<dbReference type="InterPro" id="IPR005202">
    <property type="entry name" value="TF_GRAS"/>
</dbReference>
<organism evidence="5 6">
    <name type="scientific">Cynara cardunculus var. scolymus</name>
    <name type="common">Globe artichoke</name>
    <name type="synonym">Cynara scolymus</name>
    <dbReference type="NCBI Taxonomy" id="59895"/>
    <lineage>
        <taxon>Eukaryota</taxon>
        <taxon>Viridiplantae</taxon>
        <taxon>Streptophyta</taxon>
        <taxon>Embryophyta</taxon>
        <taxon>Tracheophyta</taxon>
        <taxon>Spermatophyta</taxon>
        <taxon>Magnoliopsida</taxon>
        <taxon>eudicotyledons</taxon>
        <taxon>Gunneridae</taxon>
        <taxon>Pentapetalae</taxon>
        <taxon>asterids</taxon>
        <taxon>campanulids</taxon>
        <taxon>Asterales</taxon>
        <taxon>Asteraceae</taxon>
        <taxon>Carduoideae</taxon>
        <taxon>Cardueae</taxon>
        <taxon>Carduinae</taxon>
        <taxon>Cynara</taxon>
    </lineage>
</organism>
<gene>
    <name evidence="5" type="ORF">Ccrd_018870</name>
</gene>
<dbReference type="AlphaFoldDB" id="A0A103Y5F1"/>
<reference evidence="5 6" key="1">
    <citation type="journal article" date="2016" name="Sci. Rep.">
        <title>The genome sequence of the outbreeding globe artichoke constructed de novo incorporating a phase-aware low-pass sequencing strategy of F1 progeny.</title>
        <authorList>
            <person name="Scaglione D."/>
            <person name="Reyes-Chin-Wo S."/>
            <person name="Acquadro A."/>
            <person name="Froenicke L."/>
            <person name="Portis E."/>
            <person name="Beitel C."/>
            <person name="Tirone M."/>
            <person name="Mauro R."/>
            <person name="Lo Monaco A."/>
            <person name="Mauromicale G."/>
            <person name="Faccioli P."/>
            <person name="Cattivelli L."/>
            <person name="Rieseberg L."/>
            <person name="Michelmore R."/>
            <person name="Lanteri S."/>
        </authorList>
    </citation>
    <scope>NUCLEOTIDE SEQUENCE [LARGE SCALE GENOMIC DNA]</scope>
    <source>
        <strain evidence="5">2C</strain>
    </source>
</reference>
<feature type="region of interest" description="Disordered" evidence="4">
    <location>
        <begin position="1"/>
        <end position="30"/>
    </location>
</feature>
<proteinExistence type="inferred from homology"/>
<comment type="caution">
    <text evidence="5">The sequence shown here is derived from an EMBL/GenBank/DDBJ whole genome shotgun (WGS) entry which is preliminary data.</text>
</comment>
<dbReference type="EMBL" id="LEKV01002623">
    <property type="protein sequence ID" value="KVI02864.1"/>
    <property type="molecule type" value="Genomic_DNA"/>
</dbReference>
<feature type="compositionally biased region" description="Polar residues" evidence="4">
    <location>
        <begin position="141"/>
        <end position="151"/>
    </location>
</feature>
<dbReference type="Pfam" id="PF03514">
    <property type="entry name" value="GRAS"/>
    <property type="match status" value="1"/>
</dbReference>
<evidence type="ECO:0000256" key="3">
    <source>
        <dbReference type="PROSITE-ProRule" id="PRU01191"/>
    </source>
</evidence>
<feature type="region of interest" description="PFYRE" evidence="3">
    <location>
        <begin position="354"/>
        <end position="445"/>
    </location>
</feature>
<name>A0A103Y5F1_CYNCS</name>
<comment type="similarity">
    <text evidence="3">Belongs to the GRAS family.</text>
</comment>
<feature type="region of interest" description="Disordered" evidence="4">
    <location>
        <begin position="124"/>
        <end position="151"/>
    </location>
</feature>
<feature type="region of interest" description="SAW" evidence="3">
    <location>
        <begin position="448"/>
        <end position="526"/>
    </location>
</feature>
<dbReference type="OMA" id="EPNMTRD"/>
<accession>A0A103Y5F1</accession>
<evidence type="ECO:0000256" key="2">
    <source>
        <dbReference type="ARBA" id="ARBA00023163"/>
    </source>
</evidence>
<keyword evidence="2" id="KW-0804">Transcription</keyword>